<keyword evidence="2" id="KW-1185">Reference proteome</keyword>
<evidence type="ECO:0000313" key="2">
    <source>
        <dbReference type="Proteomes" id="UP001139486"/>
    </source>
</evidence>
<dbReference type="SUPFAM" id="SSF48452">
    <property type="entry name" value="TPR-like"/>
    <property type="match status" value="1"/>
</dbReference>
<organism evidence="1 2">
    <name type="scientific">Sphingomonas liriopis</name>
    <dbReference type="NCBI Taxonomy" id="2949094"/>
    <lineage>
        <taxon>Bacteria</taxon>
        <taxon>Pseudomonadati</taxon>
        <taxon>Pseudomonadota</taxon>
        <taxon>Alphaproteobacteria</taxon>
        <taxon>Sphingomonadales</taxon>
        <taxon>Sphingomonadaceae</taxon>
        <taxon>Sphingomonas</taxon>
    </lineage>
</organism>
<dbReference type="Pfam" id="PF06041">
    <property type="entry name" value="DUF924"/>
    <property type="match status" value="1"/>
</dbReference>
<dbReference type="AlphaFoldDB" id="A0A9X2KQC6"/>
<accession>A0A9X2KQC6</accession>
<name>A0A9X2KQC6_9SPHN</name>
<dbReference type="InterPro" id="IPR010323">
    <property type="entry name" value="DUF924"/>
</dbReference>
<proteinExistence type="predicted"/>
<comment type="caution">
    <text evidence="1">The sequence shown here is derived from an EMBL/GenBank/DDBJ whole genome shotgun (WGS) entry which is preliminary data.</text>
</comment>
<reference evidence="1" key="1">
    <citation type="submission" date="2022-05" db="EMBL/GenBank/DDBJ databases">
        <title>Sphingomonas sp. strain RP10 Genome sequencing and assembly.</title>
        <authorList>
            <person name="Kim I."/>
        </authorList>
    </citation>
    <scope>NUCLEOTIDE SEQUENCE</scope>
    <source>
        <strain evidence="1">RP10</strain>
    </source>
</reference>
<dbReference type="EMBL" id="JAMLDY010000006">
    <property type="protein sequence ID" value="MCP3734411.1"/>
    <property type="molecule type" value="Genomic_DNA"/>
</dbReference>
<protein>
    <submittedName>
        <fullName evidence="1">DUF924 domain-containing protein</fullName>
    </submittedName>
</protein>
<sequence length="177" mass="19823">MAATVLDFWFGLTSEQQFAKDDALDRTIAERFGAMRDGVLRARAEGWRDDPDTLLAAIILLDQFSRNLHRGSAEAFAADGLARELTHTAIGQGWESHYPPERRVFLYMPLMHAEDLAEQDLSVAKFEALGIAENIAFARDHRDVIVKYGRFPSRNAALGRESTKAEQAYLAQPDAGW</sequence>
<dbReference type="Gene3D" id="1.20.58.320">
    <property type="entry name" value="TPR-like"/>
    <property type="match status" value="1"/>
</dbReference>
<evidence type="ECO:0000313" key="1">
    <source>
        <dbReference type="EMBL" id="MCP3734411.1"/>
    </source>
</evidence>
<dbReference type="Gene3D" id="1.25.40.10">
    <property type="entry name" value="Tetratricopeptide repeat domain"/>
    <property type="match status" value="1"/>
</dbReference>
<dbReference type="RefSeq" id="WP_254288419.1">
    <property type="nucleotide sequence ID" value="NZ_JAMLDY010000006.1"/>
</dbReference>
<gene>
    <name evidence="1" type="ORF">M9979_05905</name>
</gene>
<dbReference type="Proteomes" id="UP001139486">
    <property type="component" value="Unassembled WGS sequence"/>
</dbReference>
<dbReference type="InterPro" id="IPR011990">
    <property type="entry name" value="TPR-like_helical_dom_sf"/>
</dbReference>